<reference evidence="1 2" key="2">
    <citation type="journal article" date="2022" name="Mol. Ecol. Resour.">
        <title>The genomes of chicory, endive, great burdock and yacon provide insights into Asteraceae paleo-polyploidization history and plant inulin production.</title>
        <authorList>
            <person name="Fan W."/>
            <person name="Wang S."/>
            <person name="Wang H."/>
            <person name="Wang A."/>
            <person name="Jiang F."/>
            <person name="Liu H."/>
            <person name="Zhao H."/>
            <person name="Xu D."/>
            <person name="Zhang Y."/>
        </authorList>
    </citation>
    <scope>NUCLEOTIDE SEQUENCE [LARGE SCALE GENOMIC DNA]</scope>
    <source>
        <strain evidence="2">cv. Yunnan</strain>
        <tissue evidence="1">Leaves</tissue>
    </source>
</reference>
<organism evidence="1 2">
    <name type="scientific">Smallanthus sonchifolius</name>
    <dbReference type="NCBI Taxonomy" id="185202"/>
    <lineage>
        <taxon>Eukaryota</taxon>
        <taxon>Viridiplantae</taxon>
        <taxon>Streptophyta</taxon>
        <taxon>Embryophyta</taxon>
        <taxon>Tracheophyta</taxon>
        <taxon>Spermatophyta</taxon>
        <taxon>Magnoliopsida</taxon>
        <taxon>eudicotyledons</taxon>
        <taxon>Gunneridae</taxon>
        <taxon>Pentapetalae</taxon>
        <taxon>asterids</taxon>
        <taxon>campanulids</taxon>
        <taxon>Asterales</taxon>
        <taxon>Asteraceae</taxon>
        <taxon>Asteroideae</taxon>
        <taxon>Heliantheae alliance</taxon>
        <taxon>Millerieae</taxon>
        <taxon>Smallanthus</taxon>
    </lineage>
</organism>
<accession>A0ACB9ET28</accession>
<dbReference type="Proteomes" id="UP001056120">
    <property type="component" value="Linkage Group LG17"/>
</dbReference>
<evidence type="ECO:0000313" key="1">
    <source>
        <dbReference type="EMBL" id="KAI3761591.1"/>
    </source>
</evidence>
<protein>
    <submittedName>
        <fullName evidence="1">Uncharacterized protein</fullName>
    </submittedName>
</protein>
<name>A0ACB9ET28_9ASTR</name>
<reference evidence="2" key="1">
    <citation type="journal article" date="2022" name="Mol. Ecol. Resour.">
        <title>The genomes of chicory, endive, great burdock and yacon provide insights into Asteraceae palaeo-polyploidization history and plant inulin production.</title>
        <authorList>
            <person name="Fan W."/>
            <person name="Wang S."/>
            <person name="Wang H."/>
            <person name="Wang A."/>
            <person name="Jiang F."/>
            <person name="Liu H."/>
            <person name="Zhao H."/>
            <person name="Xu D."/>
            <person name="Zhang Y."/>
        </authorList>
    </citation>
    <scope>NUCLEOTIDE SEQUENCE [LARGE SCALE GENOMIC DNA]</scope>
    <source>
        <strain evidence="2">cv. Yunnan</strain>
    </source>
</reference>
<dbReference type="EMBL" id="CM042034">
    <property type="protein sequence ID" value="KAI3761591.1"/>
    <property type="molecule type" value="Genomic_DNA"/>
</dbReference>
<proteinExistence type="predicted"/>
<keyword evidence="2" id="KW-1185">Reference proteome</keyword>
<comment type="caution">
    <text evidence="1">The sequence shown here is derived from an EMBL/GenBank/DDBJ whole genome shotgun (WGS) entry which is preliminary data.</text>
</comment>
<sequence>MAFLRTSTPITSTAILLPAMLSKTLKRTSVDLISTPRFLKTWAGMYIHRLTLRNAGTCSCPRHGGNQNQRILIKLPGLYMTAYYASTRMFFFVEDLWGFLYFYGLAVYHSELHTMPSDEDLPDLVTLLAEDAPVFELWTLPVDGKSNRWGWFVDIGTREVLTRKYHIKLRGIRSPEIGTPNGTKARDLLAKLVTDKCLTISVYYIDEKARCVGDVYCGNTFLQKILLKKGAASGCWTRDSPGVEKEPSQ</sequence>
<gene>
    <name evidence="1" type="ORF">L1987_52011</name>
</gene>
<evidence type="ECO:0000313" key="2">
    <source>
        <dbReference type="Proteomes" id="UP001056120"/>
    </source>
</evidence>